<protein>
    <submittedName>
        <fullName evidence="1">Uncharacterized protein</fullName>
    </submittedName>
</protein>
<gene>
    <name evidence="1" type="ORF">FUAX_04560</name>
</gene>
<evidence type="ECO:0000313" key="2">
    <source>
        <dbReference type="Proteomes" id="UP001348817"/>
    </source>
</evidence>
<dbReference type="AlphaFoldDB" id="A0AAU9C7R0"/>
<organism evidence="1 2">
    <name type="scientific">Fulvitalea axinellae</name>
    <dbReference type="NCBI Taxonomy" id="1182444"/>
    <lineage>
        <taxon>Bacteria</taxon>
        <taxon>Pseudomonadati</taxon>
        <taxon>Bacteroidota</taxon>
        <taxon>Cytophagia</taxon>
        <taxon>Cytophagales</taxon>
        <taxon>Persicobacteraceae</taxon>
        <taxon>Fulvitalea</taxon>
    </lineage>
</organism>
<dbReference type="KEGG" id="fax:FUAX_04560"/>
<sequence length="207" mass="23967">MIYVGLVIPFVGVGQVANGLIYFERQVKQASFEIPMKRFSETIDYRVLQSKVKYYDEWGKKRKLRPKDAKEFRFTYQGEAIRMVSVPGISNIYKSKKKSEGDVFLKCELDGPVKLLKYFDPPQVVMAGNEGDGFTSKPILVSKRKVTYILMRKGLTLELRQPFSVKDIVLFFPDCPDLHEKARKKRFGNKDSFFVAKYYNENCAVTE</sequence>
<reference evidence="1 2" key="1">
    <citation type="submission" date="2021-12" db="EMBL/GenBank/DDBJ databases">
        <title>Genome sequencing of bacteria with rrn-lacking chromosome and rrn-plasmid.</title>
        <authorList>
            <person name="Anda M."/>
            <person name="Iwasaki W."/>
        </authorList>
    </citation>
    <scope>NUCLEOTIDE SEQUENCE [LARGE SCALE GENOMIC DNA]</scope>
    <source>
        <strain evidence="1 2">DSM 100852</strain>
    </source>
</reference>
<name>A0AAU9C7R0_9BACT</name>
<proteinExistence type="predicted"/>
<evidence type="ECO:0000313" key="1">
    <source>
        <dbReference type="EMBL" id="BDD08024.1"/>
    </source>
</evidence>
<dbReference type="EMBL" id="AP025314">
    <property type="protein sequence ID" value="BDD08024.1"/>
    <property type="molecule type" value="Genomic_DNA"/>
</dbReference>
<accession>A0AAU9C7R0</accession>
<dbReference type="Proteomes" id="UP001348817">
    <property type="component" value="Chromosome"/>
</dbReference>
<keyword evidence="2" id="KW-1185">Reference proteome</keyword>